<comment type="caution">
    <text evidence="2">The sequence shown here is derived from an EMBL/GenBank/DDBJ whole genome shotgun (WGS) entry which is preliminary data.</text>
</comment>
<dbReference type="AlphaFoldDB" id="A0A923KJ28"/>
<dbReference type="Proteomes" id="UP000656244">
    <property type="component" value="Unassembled WGS sequence"/>
</dbReference>
<evidence type="ECO:0000313" key="2">
    <source>
        <dbReference type="EMBL" id="MBC3756832.1"/>
    </source>
</evidence>
<gene>
    <name evidence="2" type="ORF">H7U19_00345</name>
</gene>
<proteinExistence type="predicted"/>
<dbReference type="EMBL" id="JACNMF010000001">
    <property type="protein sequence ID" value="MBC3756832.1"/>
    <property type="molecule type" value="Genomic_DNA"/>
</dbReference>
<dbReference type="PROSITE" id="PS51352">
    <property type="entry name" value="THIOREDOXIN_2"/>
    <property type="match status" value="1"/>
</dbReference>
<name>A0A923KJ28_9FLAO</name>
<organism evidence="2 3">
    <name type="scientific">Hyunsoonleella aquatilis</name>
    <dbReference type="NCBI Taxonomy" id="2762758"/>
    <lineage>
        <taxon>Bacteria</taxon>
        <taxon>Pseudomonadati</taxon>
        <taxon>Bacteroidota</taxon>
        <taxon>Flavobacteriia</taxon>
        <taxon>Flavobacteriales</taxon>
        <taxon>Flavobacteriaceae</taxon>
    </lineage>
</organism>
<protein>
    <submittedName>
        <fullName evidence="2">TlpA family protein disulfide reductase</fullName>
    </submittedName>
</protein>
<evidence type="ECO:0000313" key="3">
    <source>
        <dbReference type="Proteomes" id="UP000656244"/>
    </source>
</evidence>
<dbReference type="RefSeq" id="WP_186557852.1">
    <property type="nucleotide sequence ID" value="NZ_JACNMF010000001.1"/>
</dbReference>
<dbReference type="InterPro" id="IPR050553">
    <property type="entry name" value="Thioredoxin_ResA/DsbE_sf"/>
</dbReference>
<dbReference type="Pfam" id="PF08534">
    <property type="entry name" value="Redoxin"/>
    <property type="match status" value="1"/>
</dbReference>
<evidence type="ECO:0000259" key="1">
    <source>
        <dbReference type="PROSITE" id="PS51352"/>
    </source>
</evidence>
<dbReference type="InterPro" id="IPR013766">
    <property type="entry name" value="Thioredoxin_domain"/>
</dbReference>
<dbReference type="PANTHER" id="PTHR42852">
    <property type="entry name" value="THIOL:DISULFIDE INTERCHANGE PROTEIN DSBE"/>
    <property type="match status" value="1"/>
</dbReference>
<dbReference type="SUPFAM" id="SSF52833">
    <property type="entry name" value="Thioredoxin-like"/>
    <property type="match status" value="1"/>
</dbReference>
<accession>A0A923KJ28</accession>
<sequence>MKIKYFLLILSFAPIILLAQHSIKGTFSPAGEFEIALLYKVEPTVSSYVTNTKIEADGHFEFKLDSTITKGMYRLVYALPQEEYNFDIIYNGKEDIQLAFNSETGVEFSASRENKLLESYTNSMFMITNSIGSYYRDENIEKDSLALLSIFKTQRENQKSFEEASKGTMSSHFIKANALYIPEKVVDAKTYVQLLKTHYFDHVDFNNEVLQRSKFLTERMLNYVFGMADQSKEESDAYIENIIAFDKAMKDAPLAIKKSLFTDLWEQIVDLKLESVANFIAENYLMDLAVNLNDQELLRALILYKDTSIGSNAPDFSFEVNKKEKTASQTLSELNGSDHYVLVFWSSTCSHCLEEIPQLHEFSKSLATEKLKVIAIGLEDEPYAWKNLTYEYPNFLHVYGDGKWDNEIGDSYGVTATPTYFILSSDKKIVGKPEDFEGLKALFVDKD</sequence>
<reference evidence="2" key="1">
    <citation type="submission" date="2020-08" db="EMBL/GenBank/DDBJ databases">
        <title>Hyunsoonleella sp. strain SJ7 genome sequencing and assembly.</title>
        <authorList>
            <person name="Kim I."/>
        </authorList>
    </citation>
    <scope>NUCLEOTIDE SEQUENCE</scope>
    <source>
        <strain evidence="2">SJ7</strain>
    </source>
</reference>
<feature type="domain" description="Thioredoxin" evidence="1">
    <location>
        <begin position="307"/>
        <end position="447"/>
    </location>
</feature>
<dbReference type="InterPro" id="IPR036249">
    <property type="entry name" value="Thioredoxin-like_sf"/>
</dbReference>
<dbReference type="CDD" id="cd02966">
    <property type="entry name" value="TlpA_like_family"/>
    <property type="match status" value="1"/>
</dbReference>
<dbReference type="InterPro" id="IPR013740">
    <property type="entry name" value="Redoxin"/>
</dbReference>
<dbReference type="Gene3D" id="3.40.30.10">
    <property type="entry name" value="Glutaredoxin"/>
    <property type="match status" value="1"/>
</dbReference>
<dbReference type="PANTHER" id="PTHR42852:SF13">
    <property type="entry name" value="PROTEIN DIPZ"/>
    <property type="match status" value="1"/>
</dbReference>
<keyword evidence="3" id="KW-1185">Reference proteome</keyword>